<dbReference type="STRING" id="1333845.SAMN04487895_10223"/>
<gene>
    <name evidence="2" type="ORF">KP014_00510</name>
    <name evidence="3" type="ORF">SAMN04487895_10223</name>
</gene>
<proteinExistence type="predicted"/>
<dbReference type="RefSeq" id="WP_036604533.1">
    <property type="nucleotide sequence ID" value="NZ_CP076607.1"/>
</dbReference>
<dbReference type="AlphaFoldDB" id="A0A1H8HYX4"/>
<dbReference type="EMBL" id="FODH01000002">
    <property type="protein sequence ID" value="SEN61630.1"/>
    <property type="molecule type" value="Genomic_DNA"/>
</dbReference>
<dbReference type="Gene3D" id="3.40.50.720">
    <property type="entry name" value="NAD(P)-binding Rossmann-like Domain"/>
    <property type="match status" value="1"/>
</dbReference>
<evidence type="ECO:0000313" key="3">
    <source>
        <dbReference type="EMBL" id="SEN61630.1"/>
    </source>
</evidence>
<organism evidence="3 4">
    <name type="scientific">Paenibacillus sophorae</name>
    <dbReference type="NCBI Taxonomy" id="1333845"/>
    <lineage>
        <taxon>Bacteria</taxon>
        <taxon>Bacillati</taxon>
        <taxon>Bacillota</taxon>
        <taxon>Bacilli</taxon>
        <taxon>Bacillales</taxon>
        <taxon>Paenibacillaceae</taxon>
        <taxon>Paenibacillus</taxon>
    </lineage>
</organism>
<evidence type="ECO:0000313" key="5">
    <source>
        <dbReference type="Proteomes" id="UP000683429"/>
    </source>
</evidence>
<dbReference type="OrthoDB" id="9812470at2"/>
<dbReference type="Proteomes" id="UP000198809">
    <property type="component" value="Unassembled WGS sequence"/>
</dbReference>
<dbReference type="SUPFAM" id="SSF51735">
    <property type="entry name" value="NAD(P)-binding Rossmann-fold domains"/>
    <property type="match status" value="1"/>
</dbReference>
<protein>
    <submittedName>
        <fullName evidence="2">NAD-dependent epimerase/dehydratase family protein</fullName>
    </submittedName>
    <submittedName>
        <fullName evidence="3">RmlD substrate binding domain-containing protein</fullName>
    </submittedName>
</protein>
<reference evidence="3 4" key="1">
    <citation type="submission" date="2016-10" db="EMBL/GenBank/DDBJ databases">
        <authorList>
            <person name="de Groot N.N."/>
        </authorList>
    </citation>
    <scope>NUCLEOTIDE SEQUENCE [LARGE SCALE GENOMIC DNA]</scope>
    <source>
        <strain evidence="3 4">CGMCC 1.10238</strain>
    </source>
</reference>
<accession>A0A1H8HYX4</accession>
<dbReference type="Pfam" id="PF01370">
    <property type="entry name" value="Epimerase"/>
    <property type="match status" value="1"/>
</dbReference>
<evidence type="ECO:0000259" key="1">
    <source>
        <dbReference type="Pfam" id="PF01370"/>
    </source>
</evidence>
<keyword evidence="5" id="KW-1185">Reference proteome</keyword>
<dbReference type="InterPro" id="IPR001509">
    <property type="entry name" value="Epimerase_deHydtase"/>
</dbReference>
<evidence type="ECO:0000313" key="4">
    <source>
        <dbReference type="Proteomes" id="UP000198809"/>
    </source>
</evidence>
<evidence type="ECO:0000313" key="2">
    <source>
        <dbReference type="EMBL" id="QWU15806.1"/>
    </source>
</evidence>
<dbReference type="Proteomes" id="UP000683429">
    <property type="component" value="Chromosome"/>
</dbReference>
<dbReference type="InterPro" id="IPR036291">
    <property type="entry name" value="NAD(P)-bd_dom_sf"/>
</dbReference>
<feature type="domain" description="NAD-dependent epimerase/dehydratase" evidence="1">
    <location>
        <begin position="24"/>
        <end position="140"/>
    </location>
</feature>
<reference evidence="2 5" key="2">
    <citation type="submission" date="2021-06" db="EMBL/GenBank/DDBJ databases">
        <title>Whole genome sequence of Paenibacillus sophorae DSM23020 for comparative genomics.</title>
        <authorList>
            <person name="Kim M.-J."/>
            <person name="Lee G."/>
            <person name="Shin J.-H."/>
        </authorList>
    </citation>
    <scope>NUCLEOTIDE SEQUENCE [LARGE SCALE GENOMIC DNA]</scope>
    <source>
        <strain evidence="2 5">DSM 23020</strain>
    </source>
</reference>
<name>A0A1H8HYX4_9BACL</name>
<dbReference type="EMBL" id="CP076607">
    <property type="protein sequence ID" value="QWU15806.1"/>
    <property type="molecule type" value="Genomic_DNA"/>
</dbReference>
<sequence length="258" mass="29765">MTSCLIGYTGYVGSTLLRSTAFDDLYNSKNVDDIKGRDYDLVVCAAAPAVKWKANQNPEEDLRNIEKIIGNLETITAKKFVLISTVDVYKNPIEVDEETEIIPEEVTPYGRHRFYLEEFVQANFQNHLVIRLPGLFGEGLKKNFIYDLIHTNCLHLTHRDSQFQFYNMDSLWNDIKTALNQSLSLVNFVVEPVSAHEVAKAALNILFDNVTENPPVFYDMHSKYSYLFNNRESKEYFKNKNEILSEIKAFISKERAEL</sequence>